<accession>A0A8J7Z358</accession>
<dbReference type="RefSeq" id="WP_162422499.1">
    <property type="nucleotide sequence ID" value="NZ_WVIE01000006.1"/>
</dbReference>
<evidence type="ECO:0000313" key="3">
    <source>
        <dbReference type="Proteomes" id="UP000646053"/>
    </source>
</evidence>
<proteinExistence type="predicted"/>
<keyword evidence="1" id="KW-0812">Transmembrane</keyword>
<dbReference type="EMBL" id="WVIE01000006">
    <property type="protein sequence ID" value="NDJ16976.1"/>
    <property type="molecule type" value="Genomic_DNA"/>
</dbReference>
<keyword evidence="1" id="KW-1133">Transmembrane helix</keyword>
<evidence type="ECO:0000256" key="1">
    <source>
        <dbReference type="SAM" id="Phobius"/>
    </source>
</evidence>
<keyword evidence="1" id="KW-0472">Membrane</keyword>
<dbReference type="GO" id="GO:0004222">
    <property type="term" value="F:metalloendopeptidase activity"/>
    <property type="evidence" value="ECO:0007669"/>
    <property type="project" value="InterPro"/>
</dbReference>
<sequence length="227" mass="24803">MNQTGLNLAAISIFAMTLSVLLGPLLNISPFVPAIAVFGVLGVATLDSLQWQGKFGSVALDWFASFSSEHRDRVIHHEAGHFLVAQQLDIPVVGYTLSAWEALKQGQAGQGGVQFDTQELDQQLQHGKLSAQWLDRFCTVWMAGIAAEQITYGNSEGGNDDRTKFRQTLMQLGITASDVAQRERLAVLRAKTLLQDHQSAYEALVTALQERQPIESCYQAINATTGT</sequence>
<dbReference type="SUPFAM" id="SSF140990">
    <property type="entry name" value="FtsH protease domain-like"/>
    <property type="match status" value="1"/>
</dbReference>
<dbReference type="Proteomes" id="UP000646053">
    <property type="component" value="Unassembled WGS sequence"/>
</dbReference>
<keyword evidence="3" id="KW-1185">Reference proteome</keyword>
<comment type="caution">
    <text evidence="2">The sequence shown here is derived from an EMBL/GenBank/DDBJ whole genome shotgun (WGS) entry which is preliminary data.</text>
</comment>
<dbReference type="GO" id="GO:0006508">
    <property type="term" value="P:proteolysis"/>
    <property type="evidence" value="ECO:0007669"/>
    <property type="project" value="UniProtKB-KW"/>
</dbReference>
<keyword evidence="2" id="KW-0645">Protease</keyword>
<dbReference type="PANTHER" id="PTHR33471">
    <property type="entry name" value="ATP-DEPENDENT ZINC METALLOPROTEASE-RELATED"/>
    <property type="match status" value="1"/>
</dbReference>
<gene>
    <name evidence="2" type="ORF">GS601_06685</name>
</gene>
<reference evidence="2" key="1">
    <citation type="submission" date="2019-12" db="EMBL/GenBank/DDBJ databases">
        <title>High-Quality draft genome sequences of three cyanobacteria isolated from the limestone walls of the Old Cathedral of Coimbra.</title>
        <authorList>
            <person name="Tiago I."/>
            <person name="Soares F."/>
            <person name="Portugal A."/>
        </authorList>
    </citation>
    <scope>NUCLEOTIDE SEQUENCE</scope>
    <source>
        <strain evidence="2">A</strain>
    </source>
</reference>
<dbReference type="PANTHER" id="PTHR33471:SF7">
    <property type="entry name" value="ATP-DEPENDENT ZINC METALLOPROTEASE-RELATED"/>
    <property type="match status" value="1"/>
</dbReference>
<evidence type="ECO:0000313" key="2">
    <source>
        <dbReference type="EMBL" id="NDJ16976.1"/>
    </source>
</evidence>
<dbReference type="Gene3D" id="1.20.58.760">
    <property type="entry name" value="Peptidase M41"/>
    <property type="match status" value="1"/>
</dbReference>
<name>A0A8J7Z358_9CYAN</name>
<dbReference type="GO" id="GO:0005524">
    <property type="term" value="F:ATP binding"/>
    <property type="evidence" value="ECO:0007669"/>
    <property type="project" value="InterPro"/>
</dbReference>
<dbReference type="AlphaFoldDB" id="A0A8J7Z358"/>
<feature type="transmembrane region" description="Helical" evidence="1">
    <location>
        <begin position="7"/>
        <end position="25"/>
    </location>
</feature>
<dbReference type="InterPro" id="IPR037219">
    <property type="entry name" value="Peptidase_M41-like"/>
</dbReference>
<organism evidence="2 3">
    <name type="scientific">Myxacorys almedinensis A</name>
    <dbReference type="NCBI Taxonomy" id="2690445"/>
    <lineage>
        <taxon>Bacteria</taxon>
        <taxon>Bacillati</taxon>
        <taxon>Cyanobacteriota</taxon>
        <taxon>Cyanophyceae</taxon>
        <taxon>Leptolyngbyales</taxon>
        <taxon>Leptolyngbyaceae</taxon>
        <taxon>Myxacorys</taxon>
        <taxon>Myxacorys almedinensis</taxon>
    </lineage>
</organism>
<keyword evidence="2" id="KW-0378">Hydrolase</keyword>
<protein>
    <submittedName>
        <fullName evidence="2">ATP-dependent Zn protease</fullName>
    </submittedName>
</protein>
<dbReference type="GO" id="GO:0004176">
    <property type="term" value="F:ATP-dependent peptidase activity"/>
    <property type="evidence" value="ECO:0007669"/>
    <property type="project" value="InterPro"/>
</dbReference>